<dbReference type="Proteomes" id="UP001629246">
    <property type="component" value="Unassembled WGS sequence"/>
</dbReference>
<keyword evidence="1" id="KW-0732">Signal</keyword>
<keyword evidence="3" id="KW-0326">Glycosidase</keyword>
<evidence type="ECO:0000313" key="4">
    <source>
        <dbReference type="Proteomes" id="UP001629246"/>
    </source>
</evidence>
<protein>
    <submittedName>
        <fullName evidence="3">Phosphodiester glycosidase family protein</fullName>
    </submittedName>
</protein>
<evidence type="ECO:0000313" key="3">
    <source>
        <dbReference type="EMBL" id="MFL9922772.1"/>
    </source>
</evidence>
<proteinExistence type="predicted"/>
<dbReference type="GO" id="GO:0016798">
    <property type="term" value="F:hydrolase activity, acting on glycosyl bonds"/>
    <property type="evidence" value="ECO:0007669"/>
    <property type="project" value="UniProtKB-KW"/>
</dbReference>
<name>A0ABW9A519_9BURK</name>
<dbReference type="EMBL" id="JAQQFM010000001">
    <property type="protein sequence ID" value="MFL9922772.1"/>
    <property type="molecule type" value="Genomic_DNA"/>
</dbReference>
<accession>A0ABW9A519</accession>
<reference evidence="3 4" key="1">
    <citation type="journal article" date="2024" name="Chem. Sci.">
        <title>Discovery of megapolipeptins by genome mining of a Burkholderiales bacteria collection.</title>
        <authorList>
            <person name="Paulo B.S."/>
            <person name="Recchia M.J.J."/>
            <person name="Lee S."/>
            <person name="Fergusson C.H."/>
            <person name="Romanowski S.B."/>
            <person name="Hernandez A."/>
            <person name="Krull N."/>
            <person name="Liu D.Y."/>
            <person name="Cavanagh H."/>
            <person name="Bos A."/>
            <person name="Gray C.A."/>
            <person name="Murphy B.T."/>
            <person name="Linington R.G."/>
            <person name="Eustaquio A.S."/>
        </authorList>
    </citation>
    <scope>NUCLEOTIDE SEQUENCE [LARGE SCALE GENOMIC DNA]</scope>
    <source>
        <strain evidence="3 4">RL21-008-BIB-A</strain>
    </source>
</reference>
<evidence type="ECO:0000256" key="1">
    <source>
        <dbReference type="SAM" id="SignalP"/>
    </source>
</evidence>
<dbReference type="InterPro" id="IPR018711">
    <property type="entry name" value="NAGPA"/>
</dbReference>
<organism evidence="3 4">
    <name type="scientific">Herbaspirillum lusitanum</name>
    <dbReference type="NCBI Taxonomy" id="213312"/>
    <lineage>
        <taxon>Bacteria</taxon>
        <taxon>Pseudomonadati</taxon>
        <taxon>Pseudomonadota</taxon>
        <taxon>Betaproteobacteria</taxon>
        <taxon>Burkholderiales</taxon>
        <taxon>Oxalobacteraceae</taxon>
        <taxon>Herbaspirillum</taxon>
    </lineage>
</organism>
<evidence type="ECO:0000259" key="2">
    <source>
        <dbReference type="Pfam" id="PF09992"/>
    </source>
</evidence>
<keyword evidence="3" id="KW-0378">Hydrolase</keyword>
<feature type="signal peptide" evidence="1">
    <location>
        <begin position="1"/>
        <end position="19"/>
    </location>
</feature>
<gene>
    <name evidence="3" type="ORF">PQR62_00750</name>
</gene>
<feature type="domain" description="Phosphodiester glycosidase" evidence="2">
    <location>
        <begin position="72"/>
        <end position="224"/>
    </location>
</feature>
<dbReference type="Pfam" id="PF09992">
    <property type="entry name" value="NAGPA"/>
    <property type="match status" value="1"/>
</dbReference>
<sequence>MLLVAAGIAVALHMPAAHAAELRQYQYKQAFISACKIDLRSDTVRMYWKDEGGKTLGTFARLDEWLRTQKQEIVCATNAGIYDKQYQPLGLYVENGAVLRKLNTRQNAYGNFYLQPNGVFVLGDKQAFIVETSDYAADADYWLTHAHYATQSGPIMVSGGKINPRFDPDSANAVVRNAACIDDERKVILAIARTAISFYDFALFLKDELKCRDALYLDGNVSRMVPTLEANIGPPFGAMIAVTRPLR</sequence>
<feature type="chain" id="PRO_5046599370" evidence="1">
    <location>
        <begin position="20"/>
        <end position="247"/>
    </location>
</feature>
<keyword evidence="4" id="KW-1185">Reference proteome</keyword>
<comment type="caution">
    <text evidence="3">The sequence shown here is derived from an EMBL/GenBank/DDBJ whole genome shotgun (WGS) entry which is preliminary data.</text>
</comment>